<dbReference type="RefSeq" id="WP_038462941.1">
    <property type="nucleotide sequence ID" value="NZ_CP008941.1"/>
</dbReference>
<dbReference type="Proteomes" id="UP000028926">
    <property type="component" value="Chromosome"/>
</dbReference>
<reference evidence="1 2" key="1">
    <citation type="submission" date="2014-07" db="EMBL/GenBank/DDBJ databases">
        <title>Comparative genomic insights into amoeba endosymbionts belonging to the families of Holosporaceae and Candidatus Midichloriaceae within Rickettsiales.</title>
        <authorList>
            <person name="Wang Z."/>
            <person name="Wu M."/>
        </authorList>
    </citation>
    <scope>NUCLEOTIDE SEQUENCE [LARGE SCALE GENOMIC DNA]</scope>
    <source>
        <strain evidence="1">PRA3</strain>
    </source>
</reference>
<dbReference type="STRING" id="91604.ID47_01230"/>
<dbReference type="InterPro" id="IPR009387">
    <property type="entry name" value="HigB-2"/>
</dbReference>
<dbReference type="OrthoDB" id="9812066at2"/>
<dbReference type="AlphaFoldDB" id="A0A077ATD2"/>
<evidence type="ECO:0000313" key="1">
    <source>
        <dbReference type="EMBL" id="AIK95656.1"/>
    </source>
</evidence>
<dbReference type="EMBL" id="CP008941">
    <property type="protein sequence ID" value="AIK95656.1"/>
    <property type="molecule type" value="Genomic_DNA"/>
</dbReference>
<dbReference type="HOGENOM" id="CLU_110687_1_2_5"/>
<dbReference type="eggNOG" id="COG4737">
    <property type="taxonomic scope" value="Bacteria"/>
</dbReference>
<sequence length="102" mass="11761">MEFIESPLFSKLISSYLDNDEYAAFQWDLALHPEKGDIIPSSGGLRKIRWSAKGKGKRGGVRVIYFYQNKQGQIWLLTIYAKNEDENIPLSVLKKVKKELEI</sequence>
<name>A0A077ATD2_9PROT</name>
<accession>A0A077ATD2</accession>
<proteinExistence type="predicted"/>
<dbReference type="KEGG" id="paca:ID47_01230"/>
<organism evidence="1 2">
    <name type="scientific">Candidatus Odyssella acanthamoebae</name>
    <dbReference type="NCBI Taxonomy" id="91604"/>
    <lineage>
        <taxon>Bacteria</taxon>
        <taxon>Pseudomonadati</taxon>
        <taxon>Pseudomonadota</taxon>
        <taxon>Alphaproteobacteria</taxon>
        <taxon>Holosporales</taxon>
        <taxon>Candidatus Paracaedibacteraceae</taxon>
        <taxon>Candidatus Odyssella</taxon>
    </lineage>
</organism>
<dbReference type="PIRSF" id="PIRSF039032">
    <property type="entry name" value="HigB-2"/>
    <property type="match status" value="1"/>
</dbReference>
<keyword evidence="2" id="KW-1185">Reference proteome</keyword>
<gene>
    <name evidence="1" type="ORF">ID47_01230</name>
</gene>
<protein>
    <submittedName>
        <fullName evidence="1">Transcriptional regulator</fullName>
    </submittedName>
</protein>
<evidence type="ECO:0000313" key="2">
    <source>
        <dbReference type="Proteomes" id="UP000028926"/>
    </source>
</evidence>